<proteinExistence type="predicted"/>
<dbReference type="EMBL" id="JELX01002668">
    <property type="protein sequence ID" value="KYF54635.1"/>
    <property type="molecule type" value="Genomic_DNA"/>
</dbReference>
<comment type="caution">
    <text evidence="1">The sequence shown here is derived from an EMBL/GenBank/DDBJ whole genome shotgun (WGS) entry which is preliminary data.</text>
</comment>
<gene>
    <name evidence="1" type="ORF">BE04_14755</name>
</gene>
<dbReference type="AlphaFoldDB" id="A0A150PG39"/>
<evidence type="ECO:0000313" key="1">
    <source>
        <dbReference type="EMBL" id="KYF54635.1"/>
    </source>
</evidence>
<organism evidence="1 2">
    <name type="scientific">Sorangium cellulosum</name>
    <name type="common">Polyangium cellulosum</name>
    <dbReference type="NCBI Taxonomy" id="56"/>
    <lineage>
        <taxon>Bacteria</taxon>
        <taxon>Pseudomonadati</taxon>
        <taxon>Myxococcota</taxon>
        <taxon>Polyangia</taxon>
        <taxon>Polyangiales</taxon>
        <taxon>Polyangiaceae</taxon>
        <taxon>Sorangium</taxon>
    </lineage>
</organism>
<protein>
    <submittedName>
        <fullName evidence="1">Uncharacterized protein</fullName>
    </submittedName>
</protein>
<accession>A0A150PG39</accession>
<sequence length="358" mass="39365">MREGPFFFAWCDEAQRVDAFGAALSALIKEPQYGIRAIMDRDTECNTTSVDEVVGMLRAHFGRTDAEAYFVASLSYEHFVHCILRGYTDRSERLKPMGPIHMHAREIEDFSPMHMDLALGKGPRSVQAEAVLAWHMALEDIDDVLLRLCAPDASGRVPTGGCTTARTWLAPVALCATYNADARDIARDLALSWICLHDKDRVSRTAGLSLEALRARVEAAPPGACVTLRHSSGHSSSLSLSRETVLKALATPPSALLEALEAAAEVPDGAWRAAQPRAREIYERTLPFRGRDGQGMETGDGSPLSQVEITLDHFEFLVDHAPFRVRRLPSGGVVLATHPYRTLWPLWSDALFALGLMC</sequence>
<dbReference type="Proteomes" id="UP000075604">
    <property type="component" value="Unassembled WGS sequence"/>
</dbReference>
<evidence type="ECO:0000313" key="2">
    <source>
        <dbReference type="Proteomes" id="UP000075604"/>
    </source>
</evidence>
<reference evidence="1 2" key="1">
    <citation type="submission" date="2014-02" db="EMBL/GenBank/DDBJ databases">
        <title>The small core and large imbalanced accessory genome model reveals a collaborative survival strategy of Sorangium cellulosum strains in nature.</title>
        <authorList>
            <person name="Han K."/>
            <person name="Peng R."/>
            <person name="Blom J."/>
            <person name="Li Y.-Z."/>
        </authorList>
    </citation>
    <scope>NUCLEOTIDE SEQUENCE [LARGE SCALE GENOMIC DNA]</scope>
    <source>
        <strain evidence="1 2">So0157-18</strain>
    </source>
</reference>
<name>A0A150PG39_SORCE</name>